<gene>
    <name evidence="2" type="ORF">OB236_00520</name>
</gene>
<evidence type="ECO:0008006" key="4">
    <source>
        <dbReference type="Google" id="ProtNLM"/>
    </source>
</evidence>
<name>A0ABT2U7J5_9BACL</name>
<dbReference type="EMBL" id="JAOQIO010000001">
    <property type="protein sequence ID" value="MCU6790598.1"/>
    <property type="molecule type" value="Genomic_DNA"/>
</dbReference>
<evidence type="ECO:0000313" key="3">
    <source>
        <dbReference type="Proteomes" id="UP001652445"/>
    </source>
</evidence>
<proteinExistence type="predicted"/>
<dbReference type="Proteomes" id="UP001652445">
    <property type="component" value="Unassembled WGS sequence"/>
</dbReference>
<keyword evidence="3" id="KW-1185">Reference proteome</keyword>
<protein>
    <recommendedName>
        <fullName evidence="4">Beta-carotene 15,15'-monooxygenase</fullName>
    </recommendedName>
</protein>
<comment type="caution">
    <text evidence="2">The sequence shown here is derived from an EMBL/GenBank/DDBJ whole genome shotgun (WGS) entry which is preliminary data.</text>
</comment>
<feature type="transmembrane region" description="Helical" evidence="1">
    <location>
        <begin position="38"/>
        <end position="60"/>
    </location>
</feature>
<feature type="transmembrane region" description="Helical" evidence="1">
    <location>
        <begin position="12"/>
        <end position="32"/>
    </location>
</feature>
<feature type="transmembrane region" description="Helical" evidence="1">
    <location>
        <begin position="67"/>
        <end position="87"/>
    </location>
</feature>
<evidence type="ECO:0000256" key="1">
    <source>
        <dbReference type="SAM" id="Phobius"/>
    </source>
</evidence>
<sequence>MFKLYKNNVSYFIGVSLFIILFDLVIVNSVLFKENDQLLTIGISLDFVVVIPLLLYFLIYRNLNKKIIAILPFALLGYIALVLIIPITGQGTLEVVKYTLIPMELMFLCYEIYKIYQIIINFRRNITVGSHPIETLRKSLEATFSNSKITSLLVHDASVFYYALFSWRKKPYLRTASTSFSYHTNSSWLITILILSKILLIEGACVHILLMQWSHTVAWILSLGNIYVIILLISDYRAMCLNPILVSKQEIRIQYGIQILSYIDIDNIESVSMIKFEKLAKKDLKTSITPLVIEPNVLIRLKSKITVIRLFGKRQMVDHVYLFLDKPHEFQVECHELIG</sequence>
<keyword evidence="1" id="KW-1133">Transmembrane helix</keyword>
<feature type="transmembrane region" description="Helical" evidence="1">
    <location>
        <begin position="188"/>
        <end position="210"/>
    </location>
</feature>
<accession>A0ABT2U7J5</accession>
<reference evidence="2 3" key="1">
    <citation type="submission" date="2022-09" db="EMBL/GenBank/DDBJ databases">
        <authorList>
            <person name="Han X.L."/>
            <person name="Wang Q."/>
            <person name="Lu T."/>
        </authorList>
    </citation>
    <scope>NUCLEOTIDE SEQUENCE [LARGE SCALE GENOMIC DNA]</scope>
    <source>
        <strain evidence="2 3">WQ 127069</strain>
    </source>
</reference>
<keyword evidence="1" id="KW-0812">Transmembrane</keyword>
<organism evidence="2 3">
    <name type="scientific">Paenibacillus baimaensis</name>
    <dbReference type="NCBI Taxonomy" id="2982185"/>
    <lineage>
        <taxon>Bacteria</taxon>
        <taxon>Bacillati</taxon>
        <taxon>Bacillota</taxon>
        <taxon>Bacilli</taxon>
        <taxon>Bacillales</taxon>
        <taxon>Paenibacillaceae</taxon>
        <taxon>Paenibacillus</taxon>
    </lineage>
</organism>
<evidence type="ECO:0000313" key="2">
    <source>
        <dbReference type="EMBL" id="MCU6790598.1"/>
    </source>
</evidence>
<feature type="transmembrane region" description="Helical" evidence="1">
    <location>
        <begin position="216"/>
        <end position="233"/>
    </location>
</feature>
<dbReference type="RefSeq" id="WP_262682082.1">
    <property type="nucleotide sequence ID" value="NZ_JAOQIO010000001.1"/>
</dbReference>
<keyword evidence="1" id="KW-0472">Membrane</keyword>